<proteinExistence type="predicted"/>
<feature type="domain" description="EF-hand" evidence="3">
    <location>
        <begin position="180"/>
        <end position="215"/>
    </location>
</feature>
<evidence type="ECO:0000313" key="4">
    <source>
        <dbReference type="WBParaSite" id="maker-PairedContig_2236-snap-gene-0.7-mRNA-1"/>
    </source>
</evidence>
<keyword evidence="1" id="KW-0479">Metal-binding</keyword>
<reference evidence="4" key="1">
    <citation type="submission" date="2016-11" db="UniProtKB">
        <authorList>
            <consortium name="WormBaseParasite"/>
        </authorList>
    </citation>
    <scope>IDENTIFICATION</scope>
    <source>
        <strain evidence="4">pt0022</strain>
    </source>
</reference>
<evidence type="ECO:0000259" key="3">
    <source>
        <dbReference type="PROSITE" id="PS50222"/>
    </source>
</evidence>
<dbReference type="SUPFAM" id="SSF47473">
    <property type="entry name" value="EF-hand"/>
    <property type="match status" value="1"/>
</dbReference>
<dbReference type="AlphaFoldDB" id="A0A1I8EID5"/>
<dbReference type="WBParaSite" id="maker-PairedContig_2236-snap-gene-0.7-mRNA-1">
    <property type="protein sequence ID" value="maker-PairedContig_2236-snap-gene-0.7-mRNA-1"/>
    <property type="gene ID" value="maker-PairedContig_2236-snap-gene-0.7"/>
</dbReference>
<keyword evidence="2" id="KW-0677">Repeat</keyword>
<dbReference type="InterPro" id="IPR002048">
    <property type="entry name" value="EF_hand_dom"/>
</dbReference>
<dbReference type="STRING" id="6293.A0A1I8EID5"/>
<protein>
    <submittedName>
        <fullName evidence="4">EF-hand domain-containing protein</fullName>
    </submittedName>
</protein>
<dbReference type="PANTHER" id="PTHR23055:SF56">
    <property type="entry name" value="EF-HAND DOMAIN-CONTAINING PROTEIN"/>
    <property type="match status" value="1"/>
</dbReference>
<dbReference type="GO" id="GO:0005509">
    <property type="term" value="F:calcium ion binding"/>
    <property type="evidence" value="ECO:0007669"/>
    <property type="project" value="InterPro"/>
</dbReference>
<dbReference type="Pfam" id="PF13499">
    <property type="entry name" value="EF-hand_7"/>
    <property type="match status" value="1"/>
</dbReference>
<dbReference type="PRINTS" id="PR00450">
    <property type="entry name" value="RECOVERIN"/>
</dbReference>
<dbReference type="Gene3D" id="1.10.238.10">
    <property type="entry name" value="EF-hand"/>
    <property type="match status" value="1"/>
</dbReference>
<dbReference type="InterPro" id="IPR011992">
    <property type="entry name" value="EF-hand-dom_pair"/>
</dbReference>
<evidence type="ECO:0000256" key="2">
    <source>
        <dbReference type="ARBA" id="ARBA00022737"/>
    </source>
</evidence>
<sequence length="228" mass="26273">MNNRRRSAGYTEKLKCALNALTSKVITKTYLYVKNDMEVSKHYEQTTIRPNLSSILPGQHFTASELRALYRAFKDTLPICRDSFRDIYANIFPHGDAEQFADLIFDSIVCQHTECVTFTDFVGVCSTLLRGTIEEKLNWIYKLYDPKNTGKIGWERIFRIITAIDDLIGTKAIPIVSPDQRVEQARQIVQKFDHENKGWISREDFMTVCSQDERILQSISTLCSSIMI</sequence>
<evidence type="ECO:0000256" key="1">
    <source>
        <dbReference type="ARBA" id="ARBA00022723"/>
    </source>
</evidence>
<organism evidence="4">
    <name type="scientific">Wuchereria bancrofti</name>
    <dbReference type="NCBI Taxonomy" id="6293"/>
    <lineage>
        <taxon>Eukaryota</taxon>
        <taxon>Metazoa</taxon>
        <taxon>Ecdysozoa</taxon>
        <taxon>Nematoda</taxon>
        <taxon>Chromadorea</taxon>
        <taxon>Rhabditida</taxon>
        <taxon>Spirurina</taxon>
        <taxon>Spiruromorpha</taxon>
        <taxon>Filarioidea</taxon>
        <taxon>Onchocercidae</taxon>
        <taxon>Wuchereria</taxon>
    </lineage>
</organism>
<dbReference type="PANTHER" id="PTHR23055">
    <property type="entry name" value="CALCIUM BINDING PROTEINS"/>
    <property type="match status" value="1"/>
</dbReference>
<accession>A0A1I8EID5</accession>
<dbReference type="InterPro" id="IPR028846">
    <property type="entry name" value="Recoverin"/>
</dbReference>
<name>A0A1I8EID5_WUCBA</name>
<dbReference type="PROSITE" id="PS50222">
    <property type="entry name" value="EF_HAND_2"/>
    <property type="match status" value="1"/>
</dbReference>